<dbReference type="EMBL" id="OM869661">
    <property type="protein sequence ID" value="UPW41758.1"/>
    <property type="molecule type" value="Genomic_DNA"/>
</dbReference>
<evidence type="ECO:0000313" key="1">
    <source>
        <dbReference type="EMBL" id="UPW41758.1"/>
    </source>
</evidence>
<sequence length="36" mass="4557">MRRGLLSRRSNRRIFKKGLRHNRRNYRTVYRGGRRL</sequence>
<organism evidence="1">
    <name type="scientific">Peromfec virus RodF7_15</name>
    <dbReference type="NCBI Taxonomy" id="2929350"/>
    <lineage>
        <taxon>Viruses</taxon>
        <taxon>Monodnaviria</taxon>
        <taxon>Sangervirae</taxon>
        <taxon>Phixviricota</taxon>
        <taxon>Malgrandaviricetes</taxon>
        <taxon>Petitvirales</taxon>
        <taxon>Microviridae</taxon>
    </lineage>
</organism>
<name>A0A976R8U5_9VIRU</name>
<protein>
    <submittedName>
        <fullName evidence="1">Uncharacterized protein</fullName>
    </submittedName>
</protein>
<accession>A0A976R8U5</accession>
<proteinExistence type="predicted"/>
<reference evidence="1" key="1">
    <citation type="submission" date="2022-02" db="EMBL/GenBank/DDBJ databases">
        <title>Towards deciphering the DNA virus diversity associated with rodent species in the families Cricetidae and Heteromyidae.</title>
        <authorList>
            <person name="Lund M."/>
            <person name="Larsen B.B."/>
            <person name="Gryseels S."/>
            <person name="Kraberger S."/>
            <person name="Rowsey D.M."/>
            <person name="Steger L."/>
            <person name="Yule K.M."/>
            <person name="Upham N.S."/>
            <person name="Worobey M."/>
            <person name="Van Doorslaer K."/>
            <person name="Varsani A."/>
        </authorList>
    </citation>
    <scope>NUCLEOTIDE SEQUENCE</scope>
    <source>
        <strain evidence="1">NeonRodF7_15</strain>
    </source>
</reference>